<organism evidence="13 14">
    <name type="scientific">Microbispora maris</name>
    <dbReference type="NCBI Taxonomy" id="3144104"/>
    <lineage>
        <taxon>Bacteria</taxon>
        <taxon>Bacillati</taxon>
        <taxon>Actinomycetota</taxon>
        <taxon>Actinomycetes</taxon>
        <taxon>Streptosporangiales</taxon>
        <taxon>Streptosporangiaceae</taxon>
        <taxon>Microbispora</taxon>
    </lineage>
</organism>
<proteinExistence type="predicted"/>
<sequence>MRAPQGRGQWLALGVGAAMLFAVVAAVEMSADPGRGGTNARDIALAAAVAACFPVAALYPVTGMTIAMLSFPLALAAGAEGLGGAQLIAELVLVAHAGFRSTVRRGLTAAAGAALVPAAALTVSGESPWEFLFFGALVSCAWCLGALLRREQTRSAQLAALADALAAEREARARAAVDEERARISRELHDAVAHTLSVMTMQAGVLRRRLADRPVERDALAQVEELGRRSVEEIRRVVGLLRPDAADGLGPPPSLRRIEDLVAQVRSAGLDISLAVTGEPVSLPVGLDMSAYRVAQEALTNVLRHAGAGRAAIEVAYRTGEVALRVTDDGRGAPAVSPVSPVSPLSPASPESRAGGHGLVGMRERVGMFGGTLRTGPREAGGYEVYATFPVPAGGIA</sequence>
<dbReference type="SUPFAM" id="SSF55874">
    <property type="entry name" value="ATPase domain of HSP90 chaperone/DNA topoisomerase II/histidine kinase"/>
    <property type="match status" value="1"/>
</dbReference>
<protein>
    <recommendedName>
        <fullName evidence="2">histidine kinase</fullName>
        <ecNumber evidence="2">2.7.13.3</ecNumber>
    </recommendedName>
</protein>
<reference evidence="13 14" key="1">
    <citation type="submission" date="2024-05" db="EMBL/GenBank/DDBJ databases">
        <title>Microbispora sp.ZYX-F-249.</title>
        <authorList>
            <person name="Xie H."/>
        </authorList>
    </citation>
    <scope>NUCLEOTIDE SEQUENCE [LARGE SCALE GENOMIC DNA]</scope>
    <source>
        <strain evidence="13 14">ZYX-F-249</strain>
    </source>
</reference>
<dbReference type="GO" id="GO:0016301">
    <property type="term" value="F:kinase activity"/>
    <property type="evidence" value="ECO:0007669"/>
    <property type="project" value="UniProtKB-KW"/>
</dbReference>
<evidence type="ECO:0000256" key="3">
    <source>
        <dbReference type="ARBA" id="ARBA00022553"/>
    </source>
</evidence>
<evidence type="ECO:0000313" key="14">
    <source>
        <dbReference type="Proteomes" id="UP001447516"/>
    </source>
</evidence>
<evidence type="ECO:0000259" key="12">
    <source>
        <dbReference type="Pfam" id="PF07730"/>
    </source>
</evidence>
<dbReference type="InterPro" id="IPR050482">
    <property type="entry name" value="Sensor_HK_TwoCompSys"/>
</dbReference>
<comment type="catalytic activity">
    <reaction evidence="1">
        <text>ATP + protein L-histidine = ADP + protein N-phospho-L-histidine.</text>
        <dbReference type="EC" id="2.7.13.3"/>
    </reaction>
</comment>
<evidence type="ECO:0000256" key="10">
    <source>
        <dbReference type="SAM" id="Phobius"/>
    </source>
</evidence>
<accession>A0ABV0AYP8</accession>
<feature type="transmembrane region" description="Helical" evidence="10">
    <location>
        <begin position="73"/>
        <end position="95"/>
    </location>
</feature>
<feature type="region of interest" description="Disordered" evidence="9">
    <location>
        <begin position="330"/>
        <end position="357"/>
    </location>
</feature>
<evidence type="ECO:0000256" key="7">
    <source>
        <dbReference type="ARBA" id="ARBA00022840"/>
    </source>
</evidence>
<name>A0ABV0AYP8_9ACTN</name>
<feature type="domain" description="Signal transduction histidine kinase subgroup 3 dimerisation and phosphoacceptor" evidence="12">
    <location>
        <begin position="180"/>
        <end position="245"/>
    </location>
</feature>
<dbReference type="Proteomes" id="UP001447516">
    <property type="component" value="Unassembled WGS sequence"/>
</dbReference>
<keyword evidence="8" id="KW-0902">Two-component regulatory system</keyword>
<dbReference type="InterPro" id="IPR011712">
    <property type="entry name" value="Sig_transdc_His_kin_sub3_dim/P"/>
</dbReference>
<feature type="transmembrane region" description="Helical" evidence="10">
    <location>
        <begin position="43"/>
        <end position="61"/>
    </location>
</feature>
<dbReference type="CDD" id="cd16917">
    <property type="entry name" value="HATPase_UhpB-NarQ-NarX-like"/>
    <property type="match status" value="1"/>
</dbReference>
<keyword evidence="10" id="KW-0472">Membrane</keyword>
<feature type="transmembrane region" description="Helical" evidence="10">
    <location>
        <begin position="107"/>
        <end position="125"/>
    </location>
</feature>
<dbReference type="Pfam" id="PF07730">
    <property type="entry name" value="HisKA_3"/>
    <property type="match status" value="1"/>
</dbReference>
<keyword evidence="14" id="KW-1185">Reference proteome</keyword>
<evidence type="ECO:0000256" key="6">
    <source>
        <dbReference type="ARBA" id="ARBA00022777"/>
    </source>
</evidence>
<dbReference type="PANTHER" id="PTHR24421">
    <property type="entry name" value="NITRATE/NITRITE SENSOR PROTEIN NARX-RELATED"/>
    <property type="match status" value="1"/>
</dbReference>
<keyword evidence="3" id="KW-0597">Phosphoprotein</keyword>
<dbReference type="InterPro" id="IPR036890">
    <property type="entry name" value="HATPase_C_sf"/>
</dbReference>
<dbReference type="Gene3D" id="1.20.5.1930">
    <property type="match status" value="1"/>
</dbReference>
<keyword evidence="10" id="KW-1133">Transmembrane helix</keyword>
<dbReference type="InterPro" id="IPR003594">
    <property type="entry name" value="HATPase_dom"/>
</dbReference>
<keyword evidence="5" id="KW-0547">Nucleotide-binding</keyword>
<evidence type="ECO:0000256" key="8">
    <source>
        <dbReference type="ARBA" id="ARBA00023012"/>
    </source>
</evidence>
<dbReference type="EC" id="2.7.13.3" evidence="2"/>
<evidence type="ECO:0000256" key="4">
    <source>
        <dbReference type="ARBA" id="ARBA00022679"/>
    </source>
</evidence>
<keyword evidence="6 13" id="KW-0418">Kinase</keyword>
<evidence type="ECO:0000256" key="5">
    <source>
        <dbReference type="ARBA" id="ARBA00022741"/>
    </source>
</evidence>
<evidence type="ECO:0000256" key="9">
    <source>
        <dbReference type="SAM" id="MobiDB-lite"/>
    </source>
</evidence>
<dbReference type="Pfam" id="PF02518">
    <property type="entry name" value="HATPase_c"/>
    <property type="match status" value="1"/>
</dbReference>
<feature type="domain" description="Histidine kinase/HSP90-like ATPase" evidence="11">
    <location>
        <begin position="290"/>
        <end position="392"/>
    </location>
</feature>
<evidence type="ECO:0000256" key="1">
    <source>
        <dbReference type="ARBA" id="ARBA00000085"/>
    </source>
</evidence>
<evidence type="ECO:0000259" key="11">
    <source>
        <dbReference type="Pfam" id="PF02518"/>
    </source>
</evidence>
<evidence type="ECO:0000313" key="13">
    <source>
        <dbReference type="EMBL" id="MEN3540409.1"/>
    </source>
</evidence>
<gene>
    <name evidence="13" type="ORF">AAH991_35225</name>
</gene>
<keyword evidence="4" id="KW-0808">Transferase</keyword>
<keyword evidence="7" id="KW-0067">ATP-binding</keyword>
<dbReference type="RefSeq" id="WP_346230264.1">
    <property type="nucleotide sequence ID" value="NZ_JBDJAW010000049.1"/>
</dbReference>
<keyword evidence="10" id="KW-0812">Transmembrane</keyword>
<evidence type="ECO:0000256" key="2">
    <source>
        <dbReference type="ARBA" id="ARBA00012438"/>
    </source>
</evidence>
<dbReference type="Gene3D" id="3.30.565.10">
    <property type="entry name" value="Histidine kinase-like ATPase, C-terminal domain"/>
    <property type="match status" value="1"/>
</dbReference>
<dbReference type="PANTHER" id="PTHR24421:SF10">
    <property type="entry name" value="NITRATE_NITRITE SENSOR PROTEIN NARQ"/>
    <property type="match status" value="1"/>
</dbReference>
<feature type="transmembrane region" description="Helical" evidence="10">
    <location>
        <begin position="12"/>
        <end position="31"/>
    </location>
</feature>
<comment type="caution">
    <text evidence="13">The sequence shown here is derived from an EMBL/GenBank/DDBJ whole genome shotgun (WGS) entry which is preliminary data.</text>
</comment>
<feature type="transmembrane region" description="Helical" evidence="10">
    <location>
        <begin position="131"/>
        <end position="148"/>
    </location>
</feature>
<dbReference type="EMBL" id="JBDJAW010000049">
    <property type="protein sequence ID" value="MEN3540409.1"/>
    <property type="molecule type" value="Genomic_DNA"/>
</dbReference>
<feature type="compositionally biased region" description="Low complexity" evidence="9">
    <location>
        <begin position="333"/>
        <end position="352"/>
    </location>
</feature>